<feature type="region of interest" description="Disordered" evidence="1">
    <location>
        <begin position="91"/>
        <end position="114"/>
    </location>
</feature>
<name>A0A0B6ZTC5_9EUPU</name>
<evidence type="ECO:0000313" key="2">
    <source>
        <dbReference type="EMBL" id="CEK70965.1"/>
    </source>
</evidence>
<dbReference type="EMBL" id="HACG01024100">
    <property type="protein sequence ID" value="CEK70965.1"/>
    <property type="molecule type" value="Transcribed_RNA"/>
</dbReference>
<reference evidence="2" key="1">
    <citation type="submission" date="2014-12" db="EMBL/GenBank/DDBJ databases">
        <title>Insight into the proteome of Arion vulgaris.</title>
        <authorList>
            <person name="Aradska J."/>
            <person name="Bulat T."/>
            <person name="Smidak R."/>
            <person name="Sarate P."/>
            <person name="Gangsoo J."/>
            <person name="Sialana F."/>
            <person name="Bilban M."/>
            <person name="Lubec G."/>
        </authorList>
    </citation>
    <scope>NUCLEOTIDE SEQUENCE</scope>
    <source>
        <tissue evidence="2">Skin</tissue>
    </source>
</reference>
<feature type="non-terminal residue" evidence="2">
    <location>
        <position position="1"/>
    </location>
</feature>
<dbReference type="AlphaFoldDB" id="A0A0B6ZTC5"/>
<organism evidence="2">
    <name type="scientific">Arion vulgaris</name>
    <dbReference type="NCBI Taxonomy" id="1028688"/>
    <lineage>
        <taxon>Eukaryota</taxon>
        <taxon>Metazoa</taxon>
        <taxon>Spiralia</taxon>
        <taxon>Lophotrochozoa</taxon>
        <taxon>Mollusca</taxon>
        <taxon>Gastropoda</taxon>
        <taxon>Heterobranchia</taxon>
        <taxon>Euthyneura</taxon>
        <taxon>Panpulmonata</taxon>
        <taxon>Eupulmonata</taxon>
        <taxon>Stylommatophora</taxon>
        <taxon>Helicina</taxon>
        <taxon>Arionoidea</taxon>
        <taxon>Arionidae</taxon>
        <taxon>Arion</taxon>
    </lineage>
</organism>
<gene>
    <name evidence="2" type="primary">ORF76377</name>
</gene>
<proteinExistence type="predicted"/>
<accession>A0A0B6ZTC5</accession>
<sequence>RQGSLFRFGKRQGLFRYGKRGSLFRFGKRAPLGFIYGKRGGSIFRFGRSESPEIPYESSEIDKRIFRYGKRSDLDTIRDTLVQNRYTDSSPDLEVADNQLDKDSSQWGSDYDHE</sequence>
<protein>
    <submittedName>
        <fullName evidence="2">Uncharacterized protein</fullName>
    </submittedName>
</protein>
<feature type="compositionally biased region" description="Basic and acidic residues" evidence="1">
    <location>
        <begin position="99"/>
        <end position="114"/>
    </location>
</feature>
<evidence type="ECO:0000256" key="1">
    <source>
        <dbReference type="SAM" id="MobiDB-lite"/>
    </source>
</evidence>